<dbReference type="OrthoDB" id="9778740at2"/>
<dbReference type="SUPFAM" id="SSF51905">
    <property type="entry name" value="FAD/NAD(P)-binding domain"/>
    <property type="match status" value="1"/>
</dbReference>
<keyword evidence="2" id="KW-0285">Flavoprotein</keyword>
<reference evidence="4 5" key="1">
    <citation type="submission" date="2018-06" db="EMBL/GenBank/DDBJ databases">
        <title>Thermoflavimicrobium daqus sp. nov., a thermophilic microbe isolated from Moutai-flavour Daqu.</title>
        <authorList>
            <person name="Wang X."/>
            <person name="Zhou H."/>
        </authorList>
    </citation>
    <scope>NUCLEOTIDE SEQUENCE [LARGE SCALE GENOMIC DNA]</scope>
    <source>
        <strain evidence="4 5">FBKL4.011</strain>
    </source>
</reference>
<dbReference type="Gene3D" id="3.50.50.60">
    <property type="entry name" value="FAD/NAD(P)-binding domain"/>
    <property type="match status" value="2"/>
</dbReference>
<dbReference type="InterPro" id="IPR050097">
    <property type="entry name" value="Ferredoxin-NADP_redctase_2"/>
</dbReference>
<evidence type="ECO:0000256" key="2">
    <source>
        <dbReference type="ARBA" id="ARBA00022630"/>
    </source>
</evidence>
<dbReference type="InterPro" id="IPR023856">
    <property type="entry name" value="Bdr"/>
</dbReference>
<dbReference type="PRINTS" id="PR00469">
    <property type="entry name" value="PNDRDTASEII"/>
</dbReference>
<dbReference type="EMBL" id="QJKK01000008">
    <property type="protein sequence ID" value="RAL22652.1"/>
    <property type="molecule type" value="Genomic_DNA"/>
</dbReference>
<gene>
    <name evidence="4" type="primary">ypdA</name>
    <name evidence="4" type="ORF">DL897_13365</name>
</gene>
<evidence type="ECO:0000256" key="3">
    <source>
        <dbReference type="ARBA" id="ARBA00023002"/>
    </source>
</evidence>
<dbReference type="AlphaFoldDB" id="A0A364K2K2"/>
<evidence type="ECO:0000313" key="4">
    <source>
        <dbReference type="EMBL" id="RAL22652.1"/>
    </source>
</evidence>
<dbReference type="RefSeq" id="WP_113659655.1">
    <property type="nucleotide sequence ID" value="NZ_KZ845670.1"/>
</dbReference>
<sequence length="332" mass="37381">MEEAIIIGAGPCGISAAVELKKRGIKPLIIEKGCIANSIYHYPLSMTFFSSPENIEIGEVPFMTINDKPTRHEALKYYRKVVELYNIQVHMYERVTNMEKVNTGFLLYTETREGQKVYQAKNVIIATGYYDQPNLLNIPGENFPHVFHYFRDGHPYTGHDVVVIGGRNSAIDAALELYQSGANVTMVYRKNAFHASVKAWVKPVIESAIENERIHMVWETEVVEIKPRSIIVDSKGVRSEIRADFVFAMTGYRPNLTILEKMGARVDEKTHVPICSETMETSIPGLYLAGVVATGHDATKIFIENGRYHGEKIASDILAKVKREIGCKIKDI</sequence>
<protein>
    <submittedName>
        <fullName evidence="4">YpdA family putative bacillithiol disulfide reductase</fullName>
    </submittedName>
</protein>
<dbReference type="Pfam" id="PF13738">
    <property type="entry name" value="Pyr_redox_3"/>
    <property type="match status" value="1"/>
</dbReference>
<dbReference type="NCBIfam" id="TIGR04018">
    <property type="entry name" value="Bthiol_YpdA"/>
    <property type="match status" value="1"/>
</dbReference>
<comment type="cofactor">
    <cofactor evidence="1">
        <name>FAD</name>
        <dbReference type="ChEBI" id="CHEBI:57692"/>
    </cofactor>
</comment>
<name>A0A364K2K2_9BACL</name>
<evidence type="ECO:0000256" key="1">
    <source>
        <dbReference type="ARBA" id="ARBA00001974"/>
    </source>
</evidence>
<dbReference type="PANTHER" id="PTHR48105">
    <property type="entry name" value="THIOREDOXIN REDUCTASE 1-RELATED-RELATED"/>
    <property type="match status" value="1"/>
</dbReference>
<reference evidence="4 5" key="2">
    <citation type="submission" date="2018-06" db="EMBL/GenBank/DDBJ databases">
        <authorList>
            <person name="Zhirakovskaya E."/>
        </authorList>
    </citation>
    <scope>NUCLEOTIDE SEQUENCE [LARGE SCALE GENOMIC DNA]</scope>
    <source>
        <strain evidence="4 5">FBKL4.011</strain>
    </source>
</reference>
<comment type="caution">
    <text evidence="4">The sequence shown here is derived from an EMBL/GenBank/DDBJ whole genome shotgun (WGS) entry which is preliminary data.</text>
</comment>
<accession>A0A364K2K2</accession>
<dbReference type="InterPro" id="IPR036188">
    <property type="entry name" value="FAD/NAD-bd_sf"/>
</dbReference>
<dbReference type="Proteomes" id="UP000251213">
    <property type="component" value="Unassembled WGS sequence"/>
</dbReference>
<keyword evidence="3" id="KW-0560">Oxidoreductase</keyword>
<dbReference type="PRINTS" id="PR00368">
    <property type="entry name" value="FADPNR"/>
</dbReference>
<organism evidence="4 5">
    <name type="scientific">Thermoflavimicrobium daqui</name>
    <dbReference type="NCBI Taxonomy" id="2137476"/>
    <lineage>
        <taxon>Bacteria</taxon>
        <taxon>Bacillati</taxon>
        <taxon>Bacillota</taxon>
        <taxon>Bacilli</taxon>
        <taxon>Bacillales</taxon>
        <taxon>Thermoactinomycetaceae</taxon>
        <taxon>Thermoflavimicrobium</taxon>
    </lineage>
</organism>
<proteinExistence type="predicted"/>
<keyword evidence="5" id="KW-1185">Reference proteome</keyword>
<dbReference type="GO" id="GO:0016491">
    <property type="term" value="F:oxidoreductase activity"/>
    <property type="evidence" value="ECO:0007669"/>
    <property type="project" value="UniProtKB-KW"/>
</dbReference>
<evidence type="ECO:0000313" key="5">
    <source>
        <dbReference type="Proteomes" id="UP000251213"/>
    </source>
</evidence>